<dbReference type="RefSeq" id="WP_179502057.1">
    <property type="nucleotide sequence ID" value="NZ_JACCAA010000001.1"/>
</dbReference>
<evidence type="ECO:0000313" key="2">
    <source>
        <dbReference type="EMBL" id="NYG58952.1"/>
    </source>
</evidence>
<organism evidence="2 3">
    <name type="scientific">Nocardioides daedukensis</name>
    <dbReference type="NCBI Taxonomy" id="634462"/>
    <lineage>
        <taxon>Bacteria</taxon>
        <taxon>Bacillati</taxon>
        <taxon>Actinomycetota</taxon>
        <taxon>Actinomycetes</taxon>
        <taxon>Propionibacteriales</taxon>
        <taxon>Nocardioidaceae</taxon>
        <taxon>Nocardioides</taxon>
    </lineage>
</organism>
<protein>
    <submittedName>
        <fullName evidence="2">Uncharacterized protein</fullName>
    </submittedName>
</protein>
<accession>A0A7Y9S1W5</accession>
<evidence type="ECO:0000256" key="1">
    <source>
        <dbReference type="SAM" id="MobiDB-lite"/>
    </source>
</evidence>
<feature type="region of interest" description="Disordered" evidence="1">
    <location>
        <begin position="196"/>
        <end position="223"/>
    </location>
</feature>
<evidence type="ECO:0000313" key="3">
    <source>
        <dbReference type="Proteomes" id="UP000540656"/>
    </source>
</evidence>
<proteinExistence type="predicted"/>
<sequence length="223" mass="25237">MTAMHDPLEISITATHDVLDTRLSTAEFSRPDARNPRARFPTTDTFLASASRHVAAANEVLVDACRRHLSDGEAKARQLTARSRHLEQAMAQAKAKLYGGSQAVRRPWSEIWVDLHREFDAFMELEEKLAGELVNATAPEFHDRLAERIHRAELKAPTRPHPYVPHRGLTGRVARRLALRVDLFWDTTEARMIPAPVRPHDRSKDGPLRQYLLADPHLDGPTK</sequence>
<keyword evidence="3" id="KW-1185">Reference proteome</keyword>
<name>A0A7Y9S1W5_9ACTN</name>
<gene>
    <name evidence="2" type="ORF">BJ980_001875</name>
</gene>
<feature type="compositionally biased region" description="Basic and acidic residues" evidence="1">
    <location>
        <begin position="198"/>
        <end position="207"/>
    </location>
</feature>
<dbReference type="AlphaFoldDB" id="A0A7Y9S1W5"/>
<dbReference type="EMBL" id="JACCAA010000001">
    <property type="protein sequence ID" value="NYG58952.1"/>
    <property type="molecule type" value="Genomic_DNA"/>
</dbReference>
<comment type="caution">
    <text evidence="2">The sequence shown here is derived from an EMBL/GenBank/DDBJ whole genome shotgun (WGS) entry which is preliminary data.</text>
</comment>
<dbReference type="Proteomes" id="UP000540656">
    <property type="component" value="Unassembled WGS sequence"/>
</dbReference>
<reference evidence="2 3" key="1">
    <citation type="submission" date="2020-07" db="EMBL/GenBank/DDBJ databases">
        <title>Sequencing the genomes of 1000 actinobacteria strains.</title>
        <authorList>
            <person name="Klenk H.-P."/>
        </authorList>
    </citation>
    <scope>NUCLEOTIDE SEQUENCE [LARGE SCALE GENOMIC DNA]</scope>
    <source>
        <strain evidence="2 3">DSM 23819</strain>
    </source>
</reference>